<name>A0A0V8D8G0_LACLL</name>
<accession>A0A0V8D8G0</accession>
<reference evidence="2" key="1">
    <citation type="submission" date="2015-10" db="EMBL/GenBank/DDBJ databases">
        <title>Draft Genome Sequences of 11 Lactococcus lactis subspecies cremoris strains.</title>
        <authorList>
            <person name="Wels M."/>
            <person name="Backus L."/>
            <person name="Boekhorst J."/>
            <person name="Dijkstra A."/>
            <person name="Beerthuizen M."/>
            <person name="Kelly W."/>
            <person name="Siezen R."/>
            <person name="Bachmann H."/>
            <person name="Van Hijum S."/>
        </authorList>
    </citation>
    <scope>NUCLEOTIDE SEQUENCE [LARGE SCALE GENOMIC DNA]</scope>
    <source>
        <strain evidence="2">LMG8520</strain>
    </source>
</reference>
<organism evidence="1 2">
    <name type="scientific">Lactococcus lactis subsp. lactis</name>
    <name type="common">Streptococcus lactis</name>
    <dbReference type="NCBI Taxonomy" id="1360"/>
    <lineage>
        <taxon>Bacteria</taxon>
        <taxon>Bacillati</taxon>
        <taxon>Bacillota</taxon>
        <taxon>Bacilli</taxon>
        <taxon>Lactobacillales</taxon>
        <taxon>Streptococcaceae</taxon>
        <taxon>Lactococcus</taxon>
    </lineage>
</organism>
<comment type="caution">
    <text evidence="1">The sequence shown here is derived from an EMBL/GenBank/DDBJ whole genome shotgun (WGS) entry which is preliminary data.</text>
</comment>
<protein>
    <submittedName>
        <fullName evidence="1">Putative cell-wall-anchored protein SasA (LPXTG motif)</fullName>
    </submittedName>
</protein>
<sequence>MKSPSKFWLLSIGILLSLLVTSLPLAVKADENSAVTPPNQT</sequence>
<dbReference type="Proteomes" id="UP000054230">
    <property type="component" value="Unassembled WGS sequence"/>
</dbReference>
<dbReference type="EMBL" id="LKLP01000063">
    <property type="protein sequence ID" value="KSU09842.1"/>
    <property type="molecule type" value="Genomic_DNA"/>
</dbReference>
<dbReference type="PATRIC" id="fig|1360.106.peg.1278"/>
<gene>
    <name evidence="1" type="ORF">LMG8520_1252</name>
</gene>
<evidence type="ECO:0000313" key="2">
    <source>
        <dbReference type="Proteomes" id="UP000054230"/>
    </source>
</evidence>
<proteinExistence type="predicted"/>
<dbReference type="AlphaFoldDB" id="A0A0V8D8G0"/>
<evidence type="ECO:0000313" key="1">
    <source>
        <dbReference type="EMBL" id="KSU09842.1"/>
    </source>
</evidence>